<accession>A0A2Z6RA68</accession>
<name>A0A2Z6RA68_9GLOM</name>
<dbReference type="AlphaFoldDB" id="A0A2Z6RA68"/>
<proteinExistence type="predicted"/>
<dbReference type="Proteomes" id="UP000247702">
    <property type="component" value="Unassembled WGS sequence"/>
</dbReference>
<evidence type="ECO:0000313" key="1">
    <source>
        <dbReference type="EMBL" id="GBB94589.1"/>
    </source>
</evidence>
<dbReference type="EMBL" id="BEXD01001543">
    <property type="protein sequence ID" value="GBB94589.1"/>
    <property type="molecule type" value="Genomic_DNA"/>
</dbReference>
<protein>
    <submittedName>
        <fullName evidence="1">Uncharacterized protein</fullName>
    </submittedName>
</protein>
<keyword evidence="2" id="KW-1185">Reference proteome</keyword>
<reference evidence="1 2" key="1">
    <citation type="submission" date="2017-11" db="EMBL/GenBank/DDBJ databases">
        <title>The genome of Rhizophagus clarus HR1 reveals common genetic basis of auxotrophy among arbuscular mycorrhizal fungi.</title>
        <authorList>
            <person name="Kobayashi Y."/>
        </authorList>
    </citation>
    <scope>NUCLEOTIDE SEQUENCE [LARGE SCALE GENOMIC DNA]</scope>
    <source>
        <strain evidence="1 2">HR1</strain>
    </source>
</reference>
<comment type="caution">
    <text evidence="1">The sequence shown here is derived from an EMBL/GenBank/DDBJ whole genome shotgun (WGS) entry which is preliminary data.</text>
</comment>
<gene>
    <name evidence="1" type="ORF">RclHR1_23870003</name>
</gene>
<evidence type="ECO:0000313" key="2">
    <source>
        <dbReference type="Proteomes" id="UP000247702"/>
    </source>
</evidence>
<organism evidence="1 2">
    <name type="scientific">Rhizophagus clarus</name>
    <dbReference type="NCBI Taxonomy" id="94130"/>
    <lineage>
        <taxon>Eukaryota</taxon>
        <taxon>Fungi</taxon>
        <taxon>Fungi incertae sedis</taxon>
        <taxon>Mucoromycota</taxon>
        <taxon>Glomeromycotina</taxon>
        <taxon>Glomeromycetes</taxon>
        <taxon>Glomerales</taxon>
        <taxon>Glomeraceae</taxon>
        <taxon>Rhizophagus</taxon>
    </lineage>
</organism>
<sequence>MYDVQLIKDYTTISDDFKETTIDAKECNLETLIASRWYKDDIGNNVEISNNSSTYSFSYIQQIQDTIRTQSSSKEHLSKRKRYGKIYRLAYHVIQLAVVNDDQEPIQWIEQYIKNMEQQLEQIQSNSFNIIINKENTHPKSNNSSIQVNNLLVNNHTKGRSTKHARIKSAVEVLKKNGQNKRA</sequence>